<dbReference type="RefSeq" id="WP_057808641.1">
    <property type="nucleotide sequence ID" value="NZ_BJUD01000011.1"/>
</dbReference>
<dbReference type="InterPro" id="IPR041242">
    <property type="entry name" value="HNHc_6"/>
</dbReference>
<evidence type="ECO:0000313" key="4">
    <source>
        <dbReference type="Proteomes" id="UP000321429"/>
    </source>
</evidence>
<protein>
    <recommendedName>
        <fullName evidence="5">Phage protein</fullName>
    </recommendedName>
</protein>
<name>A0A0R2LE71_9LACO</name>
<accession>A0A0R2LE71</accession>
<sequence>MYVYGRVGHRDGDWVTVKLSDMSDGDKFRIDKYGHGDVQVRIEDARKITTAQLKKTWAMIREVCMWQNDDAKSTKLMAETEQELKGEFYKERNEPEFSLSDCSLETANKFIDFLIMFCYREDIPWRSKTWDMIQGSYGAVYYGLKYRQCCICRNHAEIAHVHAVGSGRNRRTIDHRGNYVMPLCYMHHEEEQHLIGITTFMNKYHIKGIKVDDHIAKMLKLGNYRIIEEDNGDD</sequence>
<dbReference type="Proteomes" id="UP000051139">
    <property type="component" value="Unassembled WGS sequence"/>
</dbReference>
<comment type="caution">
    <text evidence="2">The sequence shown here is derived from an EMBL/GenBank/DDBJ whole genome shotgun (WGS) entry which is preliminary data.</text>
</comment>
<dbReference type="PATRIC" id="fig|348151.3.peg.724"/>
<evidence type="ECO:0000313" key="3">
    <source>
        <dbReference type="Proteomes" id="UP000051139"/>
    </source>
</evidence>
<evidence type="ECO:0000313" key="1">
    <source>
        <dbReference type="EMBL" id="GEK28505.1"/>
    </source>
</evidence>
<gene>
    <name evidence="2" type="ORF">IV55_GL000707</name>
    <name evidence="1" type="ORF">LSI01_08160</name>
</gene>
<reference evidence="2 3" key="1">
    <citation type="journal article" date="2015" name="Genome Announc.">
        <title>Expanding the biotechnology potential of lactobacilli through comparative genomics of 213 strains and associated genera.</title>
        <authorList>
            <person name="Sun Z."/>
            <person name="Harris H.M."/>
            <person name="McCann A."/>
            <person name="Guo C."/>
            <person name="Argimon S."/>
            <person name="Zhang W."/>
            <person name="Yang X."/>
            <person name="Jeffery I.B."/>
            <person name="Cooney J.C."/>
            <person name="Kagawa T.F."/>
            <person name="Liu W."/>
            <person name="Song Y."/>
            <person name="Salvetti E."/>
            <person name="Wrobel A."/>
            <person name="Rasinkangas P."/>
            <person name="Parkhill J."/>
            <person name="Rea M.C."/>
            <person name="O'Sullivan O."/>
            <person name="Ritari J."/>
            <person name="Douillard F.P."/>
            <person name="Paul Ross R."/>
            <person name="Yang R."/>
            <person name="Briner A.E."/>
            <person name="Felis G.E."/>
            <person name="de Vos W.M."/>
            <person name="Barrangou R."/>
            <person name="Klaenhammer T.R."/>
            <person name="Caufield P.W."/>
            <person name="Cui Y."/>
            <person name="Zhang H."/>
            <person name="O'Toole P.W."/>
        </authorList>
    </citation>
    <scope>NUCLEOTIDE SEQUENCE [LARGE SCALE GENOMIC DNA]</scope>
    <source>
        <strain evidence="2 3">DSM 22696</strain>
    </source>
</reference>
<reference evidence="1 4" key="2">
    <citation type="submission" date="2019-07" db="EMBL/GenBank/DDBJ databases">
        <title>Whole genome shotgun sequence of Lactobacillus siliginis NBRC 101315.</title>
        <authorList>
            <person name="Hosoyama A."/>
            <person name="Uohara A."/>
            <person name="Ohji S."/>
            <person name="Ichikawa N."/>
        </authorList>
    </citation>
    <scope>NUCLEOTIDE SEQUENCE [LARGE SCALE GENOMIC DNA]</scope>
    <source>
        <strain evidence="1 4">NBRC 101315</strain>
    </source>
</reference>
<dbReference type="AlphaFoldDB" id="A0A0R2LE71"/>
<dbReference type="OrthoDB" id="1665841at2"/>
<evidence type="ECO:0000313" key="2">
    <source>
        <dbReference type="EMBL" id="KRN96839.1"/>
    </source>
</evidence>
<proteinExistence type="predicted"/>
<dbReference type="EMBL" id="BJUD01000011">
    <property type="protein sequence ID" value="GEK28505.1"/>
    <property type="molecule type" value="Genomic_DNA"/>
</dbReference>
<dbReference type="STRING" id="348151.IV55_GL000707"/>
<organism evidence="2 3">
    <name type="scientific">Furfurilactobacillus siliginis</name>
    <dbReference type="NCBI Taxonomy" id="348151"/>
    <lineage>
        <taxon>Bacteria</taxon>
        <taxon>Bacillati</taxon>
        <taxon>Bacillota</taxon>
        <taxon>Bacilli</taxon>
        <taxon>Lactobacillales</taxon>
        <taxon>Lactobacillaceae</taxon>
        <taxon>Furfurilactobacillus</taxon>
    </lineage>
</organism>
<keyword evidence="3" id="KW-1185">Reference proteome</keyword>
<dbReference type="EMBL" id="JQCB01000002">
    <property type="protein sequence ID" value="KRN96839.1"/>
    <property type="molecule type" value="Genomic_DNA"/>
</dbReference>
<dbReference type="Pfam" id="PF16784">
    <property type="entry name" value="HNHc_6"/>
    <property type="match status" value="1"/>
</dbReference>
<dbReference type="Proteomes" id="UP000321429">
    <property type="component" value="Unassembled WGS sequence"/>
</dbReference>
<evidence type="ECO:0008006" key="5">
    <source>
        <dbReference type="Google" id="ProtNLM"/>
    </source>
</evidence>